<reference evidence="2 3" key="1">
    <citation type="submission" date="2017-12" db="EMBL/GenBank/DDBJ databases">
        <title>Comparative genomics of Botrytis spp.</title>
        <authorList>
            <person name="Valero-Jimenez C.A."/>
            <person name="Tapia P."/>
            <person name="Veloso J."/>
            <person name="Silva-Moreno E."/>
            <person name="Staats M."/>
            <person name="Valdes J.H."/>
            <person name="Van Kan J.A.L."/>
        </authorList>
    </citation>
    <scope>NUCLEOTIDE SEQUENCE [LARGE SCALE GENOMIC DNA]</scope>
    <source>
        <strain evidence="2 3">MUCL2120</strain>
    </source>
</reference>
<evidence type="ECO:0000256" key="1">
    <source>
        <dbReference type="SAM" id="MobiDB-lite"/>
    </source>
</evidence>
<keyword evidence="3" id="KW-1185">Reference proteome</keyword>
<feature type="compositionally biased region" description="Polar residues" evidence="1">
    <location>
        <begin position="171"/>
        <end position="191"/>
    </location>
</feature>
<feature type="compositionally biased region" description="Basic and acidic residues" evidence="1">
    <location>
        <begin position="327"/>
        <end position="338"/>
    </location>
</feature>
<feature type="compositionally biased region" description="Polar residues" evidence="1">
    <location>
        <begin position="249"/>
        <end position="264"/>
    </location>
</feature>
<dbReference type="AlphaFoldDB" id="A0A4Z1HBD7"/>
<evidence type="ECO:0000313" key="3">
    <source>
        <dbReference type="Proteomes" id="UP000297452"/>
    </source>
</evidence>
<feature type="compositionally biased region" description="Basic and acidic residues" evidence="1">
    <location>
        <begin position="203"/>
        <end position="213"/>
    </location>
</feature>
<dbReference type="Proteomes" id="UP000297452">
    <property type="component" value="Unassembled WGS sequence"/>
</dbReference>
<dbReference type="EMBL" id="PQXJ01000585">
    <property type="protein sequence ID" value="TGO46488.1"/>
    <property type="molecule type" value="Genomic_DNA"/>
</dbReference>
<organism evidence="2 3">
    <name type="scientific">Botryotinia narcissicola</name>
    <dbReference type="NCBI Taxonomy" id="278944"/>
    <lineage>
        <taxon>Eukaryota</taxon>
        <taxon>Fungi</taxon>
        <taxon>Dikarya</taxon>
        <taxon>Ascomycota</taxon>
        <taxon>Pezizomycotina</taxon>
        <taxon>Leotiomycetes</taxon>
        <taxon>Helotiales</taxon>
        <taxon>Sclerotiniaceae</taxon>
        <taxon>Botryotinia</taxon>
    </lineage>
</organism>
<accession>A0A4Z1HBD7</accession>
<sequence length="338" mass="37807">MLQAEWGRERFISAIGERSVDGTTERIVANAEVRAWIGLRRTECRWCYSEREEELEGGINRPIIIDDDDSEVGEATVSPFTVIKQPRNGGARGFVDYRDYMVPRNCATNLQEQATQHFERRVSLDEEVSSILNTPGQAVQSTGNTLAGTPAMRPMQDAELITTQFGYGRVNRQSTSNQPYFVSRHGSNGQSLGELCYSPRYSGHPDSRYRSPYESDEGGYGMQNVPEATREARPQRSQGQAGHHGLVGQPQQQSQHTTAPSRRSASMHGAPRVSKRPAEPPYLVRHNGILLEGTGSMYNGRTALDPSYPAITCDVRRPRLEGPPYKFKYEEKPISKDK</sequence>
<proteinExistence type="predicted"/>
<feature type="region of interest" description="Disordered" evidence="1">
    <location>
        <begin position="171"/>
        <end position="281"/>
    </location>
</feature>
<evidence type="ECO:0000313" key="2">
    <source>
        <dbReference type="EMBL" id="TGO46488.1"/>
    </source>
</evidence>
<name>A0A4Z1HBD7_9HELO</name>
<protein>
    <submittedName>
        <fullName evidence="2">Uncharacterized protein</fullName>
    </submittedName>
</protein>
<feature type="region of interest" description="Disordered" evidence="1">
    <location>
        <begin position="317"/>
        <end position="338"/>
    </location>
</feature>
<comment type="caution">
    <text evidence="2">The sequence shown here is derived from an EMBL/GenBank/DDBJ whole genome shotgun (WGS) entry which is preliminary data.</text>
</comment>
<dbReference type="OrthoDB" id="448448at2759"/>
<gene>
    <name evidence="2" type="ORF">BOTNAR_0585g00020</name>
</gene>